<keyword evidence="2" id="KW-1185">Reference proteome</keyword>
<dbReference type="Proteomes" id="UP000552883">
    <property type="component" value="Unassembled WGS sequence"/>
</dbReference>
<dbReference type="InterPro" id="IPR023296">
    <property type="entry name" value="Glyco_hydro_beta-prop_sf"/>
</dbReference>
<dbReference type="OrthoDB" id="5354021at2"/>
<name>A0A840XKF2_9MICO</name>
<dbReference type="EMBL" id="JACHBS010000001">
    <property type="protein sequence ID" value="MBB5618756.1"/>
    <property type="molecule type" value="Genomic_DNA"/>
</dbReference>
<dbReference type="RefSeq" id="WP_153981941.1">
    <property type="nucleotide sequence ID" value="NZ_BAAANZ010000003.1"/>
</dbReference>
<organism evidence="1 2">
    <name type="scientific">Microcella frigidaquae</name>
    <dbReference type="NCBI Taxonomy" id="424758"/>
    <lineage>
        <taxon>Bacteria</taxon>
        <taxon>Bacillati</taxon>
        <taxon>Actinomycetota</taxon>
        <taxon>Actinomycetes</taxon>
        <taxon>Micrococcales</taxon>
        <taxon>Microbacteriaceae</taxon>
        <taxon>Microcella</taxon>
    </lineage>
</organism>
<proteinExistence type="predicted"/>
<dbReference type="AlphaFoldDB" id="A0A840XKF2"/>
<evidence type="ECO:0000313" key="2">
    <source>
        <dbReference type="Proteomes" id="UP000552883"/>
    </source>
</evidence>
<protein>
    <submittedName>
        <fullName evidence="1">Uncharacterized protein</fullName>
    </submittedName>
</protein>
<gene>
    <name evidence="1" type="ORF">BJ959_002252</name>
</gene>
<comment type="caution">
    <text evidence="1">The sequence shown here is derived from an EMBL/GenBank/DDBJ whole genome shotgun (WGS) entry which is preliminary data.</text>
</comment>
<evidence type="ECO:0000313" key="1">
    <source>
        <dbReference type="EMBL" id="MBB5618756.1"/>
    </source>
</evidence>
<reference evidence="1 2" key="1">
    <citation type="submission" date="2020-08" db="EMBL/GenBank/DDBJ databases">
        <title>Sequencing the genomes of 1000 actinobacteria strains.</title>
        <authorList>
            <person name="Klenk H.-P."/>
        </authorList>
    </citation>
    <scope>NUCLEOTIDE SEQUENCE [LARGE SCALE GENOMIC DNA]</scope>
    <source>
        <strain evidence="1 2">DSM 23889</strain>
    </source>
</reference>
<accession>A0A840XKF2</accession>
<dbReference type="Gene3D" id="2.115.10.20">
    <property type="entry name" value="Glycosyl hydrolase domain, family 43"/>
    <property type="match status" value="1"/>
</dbReference>
<sequence length="309" mass="33165">MVTVPPLLTQWAPMVSLNPLLPPVRPGWSRFNPSIVRLGGSTIIGVRSSNYRLTGAGRYEMDDSAIRSETVLLDWADGQAVAPRPLTIVSDRQPSSFPVHGWEDVRLFAHGGGVHGLATVRDVDDSGVCRIALLVPDGTDRLREVLVGSPDPTRHEKNWAPWARRGEIRAVYSWDPLRVVTINPETGTIVLVEHGSSGLGPGTRGGSGAVELDGGGSLFIVHESHHLPSGRAYLHRFVSLNDSGAIVSASPRLRLLGWGVEFVAGAARAGDDLLMTFGVGDREAWLARLPLSTVLERLRPVPSPSAVSA</sequence>